<dbReference type="InterPro" id="IPR025637">
    <property type="entry name" value="DUF4333"/>
</dbReference>
<proteinExistence type="predicted"/>
<feature type="region of interest" description="Disordered" evidence="1">
    <location>
        <begin position="79"/>
        <end position="101"/>
    </location>
</feature>
<keyword evidence="5" id="KW-1185">Reference proteome</keyword>
<dbReference type="Pfam" id="PF14230">
    <property type="entry name" value="DUF4333"/>
    <property type="match status" value="1"/>
</dbReference>
<feature type="domain" description="DUF4333" evidence="3">
    <location>
        <begin position="100"/>
        <end position="163"/>
    </location>
</feature>
<dbReference type="RefSeq" id="WP_183336842.1">
    <property type="nucleotide sequence ID" value="NZ_JACHZG010000001.1"/>
</dbReference>
<evidence type="ECO:0000256" key="1">
    <source>
        <dbReference type="SAM" id="MobiDB-lite"/>
    </source>
</evidence>
<dbReference type="AlphaFoldDB" id="A0A7W5P5T5"/>
<evidence type="ECO:0000313" key="5">
    <source>
        <dbReference type="Proteomes" id="UP000565572"/>
    </source>
</evidence>
<evidence type="ECO:0000313" key="4">
    <source>
        <dbReference type="EMBL" id="MBB3325789.1"/>
    </source>
</evidence>
<dbReference type="Proteomes" id="UP000565572">
    <property type="component" value="Unassembled WGS sequence"/>
</dbReference>
<evidence type="ECO:0000256" key="2">
    <source>
        <dbReference type="SAM" id="Phobius"/>
    </source>
</evidence>
<reference evidence="4 5" key="1">
    <citation type="submission" date="2020-08" db="EMBL/GenBank/DDBJ databases">
        <title>Sequencing the genomes of 1000 actinobacteria strains.</title>
        <authorList>
            <person name="Klenk H.-P."/>
        </authorList>
    </citation>
    <scope>NUCLEOTIDE SEQUENCE [LARGE SCALE GENOMIC DNA]</scope>
    <source>
        <strain evidence="4 5">DSM 11053</strain>
    </source>
</reference>
<keyword evidence="2" id="KW-1133">Transmembrane helix</keyword>
<feature type="compositionally biased region" description="Pro residues" evidence="1">
    <location>
        <begin position="9"/>
        <end position="19"/>
    </location>
</feature>
<feature type="compositionally biased region" description="Pro residues" evidence="1">
    <location>
        <begin position="30"/>
        <end position="44"/>
    </location>
</feature>
<evidence type="ECO:0000259" key="3">
    <source>
        <dbReference type="Pfam" id="PF14230"/>
    </source>
</evidence>
<protein>
    <recommendedName>
        <fullName evidence="3">DUF4333 domain-containing protein</fullName>
    </recommendedName>
</protein>
<dbReference type="EMBL" id="JACHZG010000001">
    <property type="protein sequence ID" value="MBB3325789.1"/>
    <property type="molecule type" value="Genomic_DNA"/>
</dbReference>
<feature type="region of interest" description="Disordered" evidence="1">
    <location>
        <begin position="1"/>
        <end position="45"/>
    </location>
</feature>
<keyword evidence="2" id="KW-0812">Transmembrane</keyword>
<comment type="caution">
    <text evidence="4">The sequence shown here is derived from an EMBL/GenBank/DDBJ whole genome shotgun (WGS) entry which is preliminary data.</text>
</comment>
<sequence>MTDHDPRAPWAPHPAPLDPYGPSHAYLPPAYTPSPTGVPQPGPAPDGRRLAITGVVLGGLALLGVLLLGVYALTSTFVGSDDGDGSGGSTPIRGTIAPSAGAGLDGPALAAEIARQVRDEGGDPENVTCPATAQVAQDVTTVCHGDVDGDEYAFVVFFEDAKGDYTLLPI</sequence>
<keyword evidence="2" id="KW-0472">Membrane</keyword>
<accession>A0A7W5P5T5</accession>
<name>A0A7W5P5T5_9ACTN</name>
<feature type="transmembrane region" description="Helical" evidence="2">
    <location>
        <begin position="50"/>
        <end position="73"/>
    </location>
</feature>
<organism evidence="4 5">
    <name type="scientific">Microlunatus antarcticus</name>
    <dbReference type="NCBI Taxonomy" id="53388"/>
    <lineage>
        <taxon>Bacteria</taxon>
        <taxon>Bacillati</taxon>
        <taxon>Actinomycetota</taxon>
        <taxon>Actinomycetes</taxon>
        <taxon>Propionibacteriales</taxon>
        <taxon>Propionibacteriaceae</taxon>
        <taxon>Microlunatus</taxon>
    </lineage>
</organism>
<gene>
    <name evidence="4" type="ORF">FHX39_000733</name>
</gene>